<dbReference type="EMBL" id="SHOA02000016">
    <property type="protein sequence ID" value="TDH69513.1"/>
    <property type="molecule type" value="Genomic_DNA"/>
</dbReference>
<protein>
    <recommendedName>
        <fullName evidence="10">Transmembrane protein</fullName>
    </recommendedName>
</protein>
<feature type="transmembrane region" description="Helical" evidence="7">
    <location>
        <begin position="479"/>
        <end position="497"/>
    </location>
</feature>
<evidence type="ECO:0000313" key="8">
    <source>
        <dbReference type="EMBL" id="TDH69513.1"/>
    </source>
</evidence>
<keyword evidence="6 7" id="KW-0472">Membrane</keyword>
<feature type="transmembrane region" description="Helical" evidence="7">
    <location>
        <begin position="693"/>
        <end position="715"/>
    </location>
</feature>
<evidence type="ECO:0000256" key="1">
    <source>
        <dbReference type="ARBA" id="ARBA00004141"/>
    </source>
</evidence>
<dbReference type="Proteomes" id="UP000294530">
    <property type="component" value="Unassembled WGS sequence"/>
</dbReference>
<evidence type="ECO:0000256" key="6">
    <source>
        <dbReference type="ARBA" id="ARBA00023136"/>
    </source>
</evidence>
<evidence type="ECO:0000256" key="4">
    <source>
        <dbReference type="ARBA" id="ARBA00022692"/>
    </source>
</evidence>
<sequence length="731" mass="81877">MWFLCEIFTNTEFHRSPTPLSARGFWRHVKPDHDPSTRALFVSRELALLVRAPQNQNPRTAVGFSSVKAISRLSRMGRFHFVRHADEDKARFRPDQDSRDVNPSHRLPLSNQSTLEHLFDHSGFDQSLRIDNVQVSIPILGREERGRIGSTVIMNRADSGMYSPTYSKQNIVHFDDISMPFPALTRRFEVHLVSLEHIGLVVSSGFAGIFTTCLKNGILPLLQVELKMQSYQVVAASVLILLPWSYSFIWGFISDAVPILASRRKAYIILGWITTMVACFVMALLDQYVTYRAIINDLTSAELLHQYEEFMALYIILLMLANFGCIVAIGIGQTYVLAQTRKERRSVRGIALGTLLLSHYIGELIGQFVADYSNRNLTDRGIQPMITLRQILLFCVFFSLFPLVALCLCFIENPDPPAIPSAHPSANHHVPGTTLLTSALELQRAYMTAANCFQRGQLALRGHWIRLQSALGKESTSRVMLFLIGFVLMSEFSLTYPIKRIETWCGMNIQAASVKKLMTEAVSLMTVFLWKYFFLNSDWRWCVFSCFIILTMTPQLVYYIMATLEPSARNSYVYAVVSGLTGFIRTGIVILQLAISAEIAPVGGEGAFLGMVVSMASSIQLLTHTVSHAIGFLFDVKVVGSSHDDIDRMQVAFALVLSYIIQVMALVALVFLPKQKRELQRLHRFGYKDDKCTTWWIIGCLAVSFIVSTVLNGLAIAPATSCMGIVGGSGC</sequence>
<feature type="transmembrane region" description="Helical" evidence="7">
    <location>
        <begin position="572"/>
        <end position="595"/>
    </location>
</feature>
<keyword evidence="3" id="KW-0813">Transport</keyword>
<proteinExistence type="inferred from homology"/>
<dbReference type="Pfam" id="PF03092">
    <property type="entry name" value="BT1"/>
    <property type="match status" value="1"/>
</dbReference>
<dbReference type="PANTHER" id="PTHR31585:SF5">
    <property type="entry name" value="RNA-BINDING S4 DOMAIN-CONTAINING PROTEIN"/>
    <property type="match status" value="1"/>
</dbReference>
<evidence type="ECO:0000256" key="5">
    <source>
        <dbReference type="ARBA" id="ARBA00022989"/>
    </source>
</evidence>
<comment type="caution">
    <text evidence="8">The sequence shown here is derived from an EMBL/GenBank/DDBJ whole genome shotgun (WGS) entry which is preliminary data.</text>
</comment>
<comment type="similarity">
    <text evidence="2">Belongs to the major facilitator superfamily. Folate-biopterin transporter (TC 2.A.71) family.</text>
</comment>
<organism evidence="8 9">
    <name type="scientific">Bremia lactucae</name>
    <name type="common">Lettuce downy mildew</name>
    <dbReference type="NCBI Taxonomy" id="4779"/>
    <lineage>
        <taxon>Eukaryota</taxon>
        <taxon>Sar</taxon>
        <taxon>Stramenopiles</taxon>
        <taxon>Oomycota</taxon>
        <taxon>Peronosporomycetes</taxon>
        <taxon>Peronosporales</taxon>
        <taxon>Peronosporaceae</taxon>
        <taxon>Bremia</taxon>
    </lineage>
</organism>
<feature type="transmembrane region" description="Helical" evidence="7">
    <location>
        <begin position="350"/>
        <end position="370"/>
    </location>
</feature>
<keyword evidence="4 7" id="KW-0812">Transmembrane</keyword>
<dbReference type="OrthoDB" id="107786at2759"/>
<evidence type="ECO:0000256" key="3">
    <source>
        <dbReference type="ARBA" id="ARBA00022448"/>
    </source>
</evidence>
<comment type="subcellular location">
    <subcellularLocation>
        <location evidence="1">Membrane</location>
        <topology evidence="1">Multi-pass membrane protein</topology>
    </subcellularLocation>
</comment>
<keyword evidence="9" id="KW-1185">Reference proteome</keyword>
<feature type="transmembrane region" description="Helical" evidence="7">
    <location>
        <begin position="517"/>
        <end position="534"/>
    </location>
</feature>
<gene>
    <name evidence="8" type="ORF">CCR75_008612</name>
</gene>
<feature type="transmembrane region" description="Helical" evidence="7">
    <location>
        <begin position="541"/>
        <end position="560"/>
    </location>
</feature>
<dbReference type="GeneID" id="94352333"/>
<dbReference type="InterPro" id="IPR039309">
    <property type="entry name" value="BT1"/>
</dbReference>
<dbReference type="KEGG" id="blac:94352333"/>
<dbReference type="SUPFAM" id="SSF103473">
    <property type="entry name" value="MFS general substrate transporter"/>
    <property type="match status" value="1"/>
</dbReference>
<dbReference type="InterPro" id="IPR036259">
    <property type="entry name" value="MFS_trans_sf"/>
</dbReference>
<dbReference type="AlphaFoldDB" id="A0A976FMG4"/>
<feature type="transmembrane region" description="Helical" evidence="7">
    <location>
        <begin position="390"/>
        <end position="411"/>
    </location>
</feature>
<feature type="transmembrane region" description="Helical" evidence="7">
    <location>
        <begin position="266"/>
        <end position="291"/>
    </location>
</feature>
<feature type="transmembrane region" description="Helical" evidence="7">
    <location>
        <begin position="651"/>
        <end position="672"/>
    </location>
</feature>
<reference evidence="8 9" key="1">
    <citation type="journal article" date="2021" name="Genome Biol.">
        <title>AFLAP: assembly-free linkage analysis pipeline using k-mers from genome sequencing data.</title>
        <authorList>
            <person name="Fletcher K."/>
            <person name="Zhang L."/>
            <person name="Gil J."/>
            <person name="Han R."/>
            <person name="Cavanaugh K."/>
            <person name="Michelmore R."/>
        </authorList>
    </citation>
    <scope>NUCLEOTIDE SEQUENCE [LARGE SCALE GENOMIC DNA]</scope>
    <source>
        <strain evidence="8 9">SF5</strain>
    </source>
</reference>
<keyword evidence="5 7" id="KW-1133">Transmembrane helix</keyword>
<evidence type="ECO:0000313" key="9">
    <source>
        <dbReference type="Proteomes" id="UP000294530"/>
    </source>
</evidence>
<dbReference type="PANTHER" id="PTHR31585">
    <property type="entry name" value="FOLATE-BIOPTERIN TRANSPORTER 1, CHLOROPLASTIC"/>
    <property type="match status" value="1"/>
</dbReference>
<feature type="transmembrane region" description="Helical" evidence="7">
    <location>
        <begin position="607"/>
        <end position="631"/>
    </location>
</feature>
<evidence type="ECO:0000256" key="7">
    <source>
        <dbReference type="SAM" id="Phobius"/>
    </source>
</evidence>
<evidence type="ECO:0008006" key="10">
    <source>
        <dbReference type="Google" id="ProtNLM"/>
    </source>
</evidence>
<name>A0A976FMG4_BRELC</name>
<dbReference type="RefSeq" id="XP_067819012.1">
    <property type="nucleotide sequence ID" value="XM_067966662.1"/>
</dbReference>
<feature type="transmembrane region" description="Helical" evidence="7">
    <location>
        <begin position="311"/>
        <end position="338"/>
    </location>
</feature>
<feature type="transmembrane region" description="Helical" evidence="7">
    <location>
        <begin position="230"/>
        <end position="254"/>
    </location>
</feature>
<dbReference type="GO" id="GO:0016020">
    <property type="term" value="C:membrane"/>
    <property type="evidence" value="ECO:0007669"/>
    <property type="project" value="UniProtKB-SubCell"/>
</dbReference>
<accession>A0A976FMG4</accession>
<evidence type="ECO:0000256" key="2">
    <source>
        <dbReference type="ARBA" id="ARBA00007015"/>
    </source>
</evidence>